<feature type="region of interest" description="Disordered" evidence="1">
    <location>
        <begin position="29"/>
        <end position="50"/>
    </location>
</feature>
<dbReference type="AlphaFoldDB" id="A0A2S5Z7P8"/>
<sequence length="319" mass="34274">MQRFEIYRPVVSWFFILVLMLAMPSTSFGQEEGTQAGEAEDSVAPATESASRSLIWTGTGERSLNQTFPEAAVWLELEEGDRALGLLYPEARLPARGAVLVLSDEGETAASGVTGALAAGLASRGWAVLTLGLESPSTVLTEVLMRPVVEEPSAETDTGEQEAPESVMIDVMASESADDLEARYRSRIGETLQAGLALLVERGYETPAVLGIGRASIHVTNQVLEGADAAALVWVAPQFYPVDRPDLPERLESLSTELLELYPSGAADDQTKWSIGMRLRRAGMSGFERQPVPWLTPAPGTLGDGIASRVAAWLESRQD</sequence>
<dbReference type="EMBL" id="PSSX01000014">
    <property type="protein sequence ID" value="PPI83397.1"/>
    <property type="molecule type" value="Genomic_DNA"/>
</dbReference>
<evidence type="ECO:0000313" key="3">
    <source>
        <dbReference type="Proteomes" id="UP000239917"/>
    </source>
</evidence>
<comment type="caution">
    <text evidence="2">The sequence shown here is derived from an EMBL/GenBank/DDBJ whole genome shotgun (WGS) entry which is preliminary data.</text>
</comment>
<protein>
    <submittedName>
        <fullName evidence="2">DUF3530 domain-containing protein</fullName>
    </submittedName>
</protein>
<dbReference type="OrthoDB" id="6367133at2"/>
<keyword evidence="3" id="KW-1185">Reference proteome</keyword>
<proteinExistence type="predicted"/>
<dbReference type="Pfam" id="PF12048">
    <property type="entry name" value="DUF3530"/>
    <property type="match status" value="1"/>
</dbReference>
<accession>A0A2S5Z7P8</accession>
<dbReference type="Proteomes" id="UP000239917">
    <property type="component" value="Unassembled WGS sequence"/>
</dbReference>
<organism evidence="2 3">
    <name type="scientific">Marinobacter maroccanus</name>
    <dbReference type="NCBI Taxonomy" id="2055143"/>
    <lineage>
        <taxon>Bacteria</taxon>
        <taxon>Pseudomonadati</taxon>
        <taxon>Pseudomonadota</taxon>
        <taxon>Gammaproteobacteria</taxon>
        <taxon>Pseudomonadales</taxon>
        <taxon>Marinobacteraceae</taxon>
        <taxon>Marinobacter</taxon>
    </lineage>
</organism>
<gene>
    <name evidence="2" type="ORF">KEHDKFFH_14635</name>
</gene>
<name>A0A2S5Z7P8_9GAMM</name>
<dbReference type="InterPro" id="IPR022529">
    <property type="entry name" value="DUF3530"/>
</dbReference>
<dbReference type="RefSeq" id="WP_104322584.1">
    <property type="nucleotide sequence ID" value="NZ_PSSX01000014.1"/>
</dbReference>
<evidence type="ECO:0000313" key="2">
    <source>
        <dbReference type="EMBL" id="PPI83397.1"/>
    </source>
</evidence>
<evidence type="ECO:0000256" key="1">
    <source>
        <dbReference type="SAM" id="MobiDB-lite"/>
    </source>
</evidence>
<reference evidence="2 3" key="1">
    <citation type="submission" date="2018-01" db="EMBL/GenBank/DDBJ databases">
        <title>Complete genome sequences of the type strains of Marinobacter flavimaris and Marinobacter maroccanus.</title>
        <authorList>
            <person name="Palau M."/>
            <person name="Boujida N."/>
            <person name="Manresa A."/>
            <person name="Minana-Galbis D."/>
        </authorList>
    </citation>
    <scope>NUCLEOTIDE SEQUENCE [LARGE SCALE GENOMIC DNA]</scope>
    <source>
        <strain evidence="2 3">N4</strain>
    </source>
</reference>